<dbReference type="Proteomes" id="UP001165541">
    <property type="component" value="Unassembled WGS sequence"/>
</dbReference>
<evidence type="ECO:0000313" key="3">
    <source>
        <dbReference type="Proteomes" id="UP001165541"/>
    </source>
</evidence>
<dbReference type="Gene3D" id="1.10.287.1260">
    <property type="match status" value="1"/>
</dbReference>
<feature type="transmembrane region" description="Helical" evidence="1">
    <location>
        <begin position="185"/>
        <end position="204"/>
    </location>
</feature>
<accession>A0ABT0YSJ5</accession>
<dbReference type="Pfam" id="PF05552">
    <property type="entry name" value="MS_channel_1st_1"/>
    <property type="match status" value="2"/>
</dbReference>
<evidence type="ECO:0000313" key="2">
    <source>
        <dbReference type="EMBL" id="MCM5681257.1"/>
    </source>
</evidence>
<evidence type="ECO:0000256" key="1">
    <source>
        <dbReference type="SAM" id="Phobius"/>
    </source>
</evidence>
<dbReference type="EMBL" id="JAMKFE010000010">
    <property type="protein sequence ID" value="MCM5681257.1"/>
    <property type="molecule type" value="Genomic_DNA"/>
</dbReference>
<keyword evidence="3" id="KW-1185">Reference proteome</keyword>
<dbReference type="InterPro" id="IPR008910">
    <property type="entry name" value="MSC_TM_helix"/>
</dbReference>
<feature type="transmembrane region" description="Helical" evidence="1">
    <location>
        <begin position="84"/>
        <end position="107"/>
    </location>
</feature>
<feature type="transmembrane region" description="Helical" evidence="1">
    <location>
        <begin position="14"/>
        <end position="39"/>
    </location>
</feature>
<feature type="transmembrane region" description="Helical" evidence="1">
    <location>
        <begin position="113"/>
        <end position="134"/>
    </location>
</feature>
<feature type="transmembrane region" description="Helical" evidence="1">
    <location>
        <begin position="155"/>
        <end position="173"/>
    </location>
</feature>
<reference evidence="2" key="1">
    <citation type="submission" date="2022-05" db="EMBL/GenBank/DDBJ databases">
        <title>Schlegelella sp. nov., isolated from mangrove soil.</title>
        <authorList>
            <person name="Liu Y."/>
            <person name="Ge X."/>
            <person name="Liu W."/>
        </authorList>
    </citation>
    <scope>NUCLEOTIDE SEQUENCE</scope>
    <source>
        <strain evidence="2">S2-27</strain>
    </source>
</reference>
<organism evidence="2 3">
    <name type="scientific">Caldimonas mangrovi</name>
    <dbReference type="NCBI Taxonomy" id="2944811"/>
    <lineage>
        <taxon>Bacteria</taxon>
        <taxon>Pseudomonadati</taxon>
        <taxon>Pseudomonadota</taxon>
        <taxon>Betaproteobacteria</taxon>
        <taxon>Burkholderiales</taxon>
        <taxon>Sphaerotilaceae</taxon>
        <taxon>Caldimonas</taxon>
    </lineage>
</organism>
<gene>
    <name evidence="2" type="ORF">M8A51_17150</name>
</gene>
<comment type="caution">
    <text evidence="2">The sequence shown here is derived from an EMBL/GenBank/DDBJ whole genome shotgun (WGS) entry which is preliminary data.</text>
</comment>
<keyword evidence="1" id="KW-0812">Transmembrane</keyword>
<dbReference type="RefSeq" id="WP_251779735.1">
    <property type="nucleotide sequence ID" value="NZ_JAMKFE010000010.1"/>
</dbReference>
<name>A0ABT0YSJ5_9BURK</name>
<keyword evidence="1" id="KW-1133">Transmembrane helix</keyword>
<protein>
    <submittedName>
        <fullName evidence="2">Uncharacterized protein</fullName>
    </submittedName>
</protein>
<sequence>MERVDVLLDPARAFLYQIAAFLPRLALAALVLLAGFLIAKALRFALVKGLRAINFHIITQRSGMDGFLQRGGTELDTVELFGRLLYWVVILAALIVAFNSLGAAYVTELLGRVMLFVPRVIVGLLILAFGTYFARFVGNAVTTYTHGIGVRDAASLGKLAQYAITVFVVMIALDQLDIGGVIVRHAFLILLGGLVLALALAFGLGGKDWAAARLEQWWPSPPKTGRKDELP</sequence>
<proteinExistence type="predicted"/>
<keyword evidence="1" id="KW-0472">Membrane</keyword>